<name>A0ABX4HZV6_9GAMM</name>
<accession>A0ABX4HZV6</accession>
<proteinExistence type="predicted"/>
<reference evidence="1" key="1">
    <citation type="submission" date="2017-08" db="EMBL/GenBank/DDBJ databases">
        <title>Microbulbifer marisrubri sp. nov., a halophilic alphaproteobacterium isolated from marine sediment of the Yellow Sea, China.</title>
        <authorList>
            <person name="Zhang G."/>
            <person name="Xiong Q."/>
        </authorList>
    </citation>
    <scope>NUCLEOTIDE SEQUENCE [LARGE SCALE GENOMIC DNA]</scope>
    <source>
        <strain evidence="1">WRN-8</strain>
    </source>
</reference>
<organism evidence="1 2">
    <name type="scientific">Microbulbifer flavimaris</name>
    <dbReference type="NCBI Taxonomy" id="1781068"/>
    <lineage>
        <taxon>Bacteria</taxon>
        <taxon>Pseudomonadati</taxon>
        <taxon>Pseudomonadota</taxon>
        <taxon>Gammaproteobacteria</taxon>
        <taxon>Cellvibrionales</taxon>
        <taxon>Microbulbiferaceae</taxon>
        <taxon>Microbulbifer</taxon>
    </lineage>
</organism>
<dbReference type="RefSeq" id="WP_082679530.1">
    <property type="nucleotide sequence ID" value="NZ_LRFG02000003.1"/>
</dbReference>
<keyword evidence="2" id="KW-1185">Reference proteome</keyword>
<sequence>MNITDQQLTRAIYSQWDFQQALSALTFLLEDCDFEEKYNKVELRRFRCYESTAIISFARPFEIARRGTTLGLRALGIKLSKSDCALRDKILDLRRKIIAHSAEEEMHYRVTTYPVIDGEFFIPHFQFNEGLHLSYSELRELETFLRWITGKMGEFFIELAQSQPELLQRYKEPESLQHAESENA</sequence>
<protein>
    <recommendedName>
        <fullName evidence="3">HEPN AbiU2-like domain-containing protein</fullName>
    </recommendedName>
</protein>
<comment type="caution">
    <text evidence="1">The sequence shown here is derived from an EMBL/GenBank/DDBJ whole genome shotgun (WGS) entry which is preliminary data.</text>
</comment>
<evidence type="ECO:0008006" key="3">
    <source>
        <dbReference type="Google" id="ProtNLM"/>
    </source>
</evidence>
<dbReference type="Proteomes" id="UP000218427">
    <property type="component" value="Unassembled WGS sequence"/>
</dbReference>
<gene>
    <name evidence="1" type="ORF">AWR36_010170</name>
</gene>
<dbReference type="EMBL" id="LRFG02000003">
    <property type="protein sequence ID" value="PCO05088.1"/>
    <property type="molecule type" value="Genomic_DNA"/>
</dbReference>
<evidence type="ECO:0000313" key="1">
    <source>
        <dbReference type="EMBL" id="PCO05088.1"/>
    </source>
</evidence>
<evidence type="ECO:0000313" key="2">
    <source>
        <dbReference type="Proteomes" id="UP000218427"/>
    </source>
</evidence>